<evidence type="ECO:0000313" key="2">
    <source>
        <dbReference type="Proteomes" id="UP000298180"/>
    </source>
</evidence>
<accession>A0A4Z0BMC9</accession>
<name>A0A4Z0BMC9_9BURK</name>
<sequence>MSFIAALERTLGKPEEVEATYRAWLTANEVHAGGLNGTTFARAVRWPKAYLLAAEAALAGTDGAEELAFEIRLFPQPA</sequence>
<keyword evidence="2" id="KW-1185">Reference proteome</keyword>
<dbReference type="Proteomes" id="UP000298180">
    <property type="component" value="Unassembled WGS sequence"/>
</dbReference>
<comment type="caution">
    <text evidence="1">The sequence shown here is derived from an EMBL/GenBank/DDBJ whole genome shotgun (WGS) entry which is preliminary data.</text>
</comment>
<dbReference type="OrthoDB" id="8686404at2"/>
<protein>
    <submittedName>
        <fullName evidence="1">Uncharacterized protein</fullName>
    </submittedName>
</protein>
<organism evidence="1 2">
    <name type="scientific">Ramlibacter henchirensis</name>
    <dbReference type="NCBI Taxonomy" id="204072"/>
    <lineage>
        <taxon>Bacteria</taxon>
        <taxon>Pseudomonadati</taxon>
        <taxon>Pseudomonadota</taxon>
        <taxon>Betaproteobacteria</taxon>
        <taxon>Burkholderiales</taxon>
        <taxon>Comamonadaceae</taxon>
        <taxon>Ramlibacter</taxon>
    </lineage>
</organism>
<dbReference type="RefSeq" id="WP_135265471.1">
    <property type="nucleotide sequence ID" value="NZ_SMLM01000004.1"/>
</dbReference>
<evidence type="ECO:0000313" key="1">
    <source>
        <dbReference type="EMBL" id="TFY99244.1"/>
    </source>
</evidence>
<proteinExistence type="predicted"/>
<dbReference type="AlphaFoldDB" id="A0A4Z0BMC9"/>
<dbReference type="EMBL" id="SMLM01000004">
    <property type="protein sequence ID" value="TFY99244.1"/>
    <property type="molecule type" value="Genomic_DNA"/>
</dbReference>
<gene>
    <name evidence="1" type="ORF">EZ313_22010</name>
</gene>
<reference evidence="1 2" key="1">
    <citation type="submission" date="2019-03" db="EMBL/GenBank/DDBJ databases">
        <title>Ramlibacter henchirensis DSM 14656, whole genome shotgun sequence.</title>
        <authorList>
            <person name="Zhang X."/>
            <person name="Feng G."/>
            <person name="Zhu H."/>
        </authorList>
    </citation>
    <scope>NUCLEOTIDE SEQUENCE [LARGE SCALE GENOMIC DNA]</scope>
    <source>
        <strain evidence="1 2">DSM 14656</strain>
    </source>
</reference>